<evidence type="ECO:0000313" key="2">
    <source>
        <dbReference type="EMBL" id="GBN26154.1"/>
    </source>
</evidence>
<evidence type="ECO:0000313" key="3">
    <source>
        <dbReference type="Proteomes" id="UP000499080"/>
    </source>
</evidence>
<comment type="caution">
    <text evidence="2">The sequence shown here is derived from an EMBL/GenBank/DDBJ whole genome shotgun (WGS) entry which is preliminary data.</text>
</comment>
<reference evidence="2 3" key="1">
    <citation type="journal article" date="2019" name="Sci. Rep.">
        <title>Orb-weaving spider Araneus ventricosus genome elucidates the spidroin gene catalogue.</title>
        <authorList>
            <person name="Kono N."/>
            <person name="Nakamura H."/>
            <person name="Ohtoshi R."/>
            <person name="Moran D.A.P."/>
            <person name="Shinohara A."/>
            <person name="Yoshida Y."/>
            <person name="Fujiwara M."/>
            <person name="Mori M."/>
            <person name="Tomita M."/>
            <person name="Arakawa K."/>
        </authorList>
    </citation>
    <scope>NUCLEOTIDE SEQUENCE [LARGE SCALE GENOMIC DNA]</scope>
</reference>
<name>A0A4Y2MI78_ARAVE</name>
<gene>
    <name evidence="2" type="ORF">AVEN_253068_1</name>
</gene>
<accession>A0A4Y2MI78</accession>
<keyword evidence="3" id="KW-1185">Reference proteome</keyword>
<dbReference type="Proteomes" id="UP000499080">
    <property type="component" value="Unassembled WGS sequence"/>
</dbReference>
<feature type="region of interest" description="Disordered" evidence="1">
    <location>
        <begin position="50"/>
        <end position="74"/>
    </location>
</feature>
<feature type="compositionally biased region" description="Polar residues" evidence="1">
    <location>
        <begin position="50"/>
        <end position="65"/>
    </location>
</feature>
<dbReference type="AlphaFoldDB" id="A0A4Y2MI78"/>
<dbReference type="EMBL" id="BGPR01007346">
    <property type="protein sequence ID" value="GBN26154.1"/>
    <property type="molecule type" value="Genomic_DNA"/>
</dbReference>
<evidence type="ECO:0000256" key="1">
    <source>
        <dbReference type="SAM" id="MobiDB-lite"/>
    </source>
</evidence>
<protein>
    <submittedName>
        <fullName evidence="2">Uncharacterized protein</fullName>
    </submittedName>
</protein>
<proteinExistence type="predicted"/>
<sequence>MIIYNQYLKSNSDVLFDIESCEAPDNHQGKDPYYDPCATYPRFLTSPQLDQVQESSRPQKITNQHRTFKEVPLL</sequence>
<organism evidence="2 3">
    <name type="scientific">Araneus ventricosus</name>
    <name type="common">Orbweaver spider</name>
    <name type="synonym">Epeira ventricosa</name>
    <dbReference type="NCBI Taxonomy" id="182803"/>
    <lineage>
        <taxon>Eukaryota</taxon>
        <taxon>Metazoa</taxon>
        <taxon>Ecdysozoa</taxon>
        <taxon>Arthropoda</taxon>
        <taxon>Chelicerata</taxon>
        <taxon>Arachnida</taxon>
        <taxon>Araneae</taxon>
        <taxon>Araneomorphae</taxon>
        <taxon>Entelegynae</taxon>
        <taxon>Araneoidea</taxon>
        <taxon>Araneidae</taxon>
        <taxon>Araneus</taxon>
    </lineage>
</organism>